<reference evidence="3 4" key="1">
    <citation type="submission" date="2022-04" db="EMBL/GenBank/DDBJ databases">
        <authorList>
            <person name="Ra J.-S."/>
            <person name="Kim S.-B."/>
        </authorList>
    </citation>
    <scope>NUCLEOTIDE SEQUENCE [LARGE SCALE GENOMIC DNA]</scope>
    <source>
        <strain evidence="3 4">MMS21-Er5</strain>
    </source>
</reference>
<keyword evidence="1" id="KW-0812">Transmembrane</keyword>
<feature type="transmembrane region" description="Helical" evidence="1">
    <location>
        <begin position="37"/>
        <end position="55"/>
    </location>
</feature>
<proteinExistence type="predicted"/>
<keyword evidence="3" id="KW-0808">Transferase</keyword>
<dbReference type="Proteomes" id="UP000829998">
    <property type="component" value="Chromosome"/>
</dbReference>
<gene>
    <name evidence="3" type="ORF">M0M44_01650</name>
</gene>
<sequence>MDNKIKDYYRTDIDGLRAIAVLAVIFFHFGFFSNGYLGVDVFFVISGYLITTIVYRESKENKFSVTNFYIRRVRRIIPLVLLILTLTIVIGVIVMLPDDLENLAQSVVATNFFANNILQLITTHDYWNIVNEYKPLMHTWSLGVEEQFYFIYPILFLIFGNSKKVKYILPLLILLSAISVLLFFFYSDTNSKFYLIQYRFWELSFGGIGAILTINKNLNGKYKFAFLISLLSVFFIRISNDWKILFAVLTTLGLLITSNKNQDKFSSFILENKLMIFIGKISFSLYMWHQVVLAFYRYTISDSITIEVFLLLFIIIIIFSILSYYFVEQIFRDKKIISLKLLLSGVLFLSFATTAISLIIYKNAGVVNDVPELEITKNNVKRNMHALYNDRIYKLDKNFTDVKKVKILIIGNSFARDWANILLESKYRDKIEISYVFDIYGCKDIKSRLNMADYIYLSESNEISSNLNLKQIIAHFSIDMKRTWIIGTKNFGKNNGVIYNNRHKPNYCEQRINMREGYLEGNYKMKTKWGDKYIDLIGLIIDKNGNIPVFTPDCKFISQDCSHLTHAGAEYFAKLIENKIKIE</sequence>
<dbReference type="InterPro" id="IPR002656">
    <property type="entry name" value="Acyl_transf_3_dom"/>
</dbReference>
<feature type="transmembrane region" description="Helical" evidence="1">
    <location>
        <begin position="339"/>
        <end position="361"/>
    </location>
</feature>
<dbReference type="PANTHER" id="PTHR23028:SF53">
    <property type="entry name" value="ACYL_TRANSF_3 DOMAIN-CONTAINING PROTEIN"/>
    <property type="match status" value="1"/>
</dbReference>
<feature type="transmembrane region" description="Helical" evidence="1">
    <location>
        <begin position="308"/>
        <end position="327"/>
    </location>
</feature>
<dbReference type="Pfam" id="PF01757">
    <property type="entry name" value="Acyl_transf_3"/>
    <property type="match status" value="1"/>
</dbReference>
<keyword evidence="1" id="KW-0472">Membrane</keyword>
<dbReference type="GO" id="GO:0016746">
    <property type="term" value="F:acyltransferase activity"/>
    <property type="evidence" value="ECO:0007669"/>
    <property type="project" value="UniProtKB-KW"/>
</dbReference>
<protein>
    <submittedName>
        <fullName evidence="3">Acyltransferase</fullName>
    </submittedName>
</protein>
<dbReference type="EMBL" id="CP096829">
    <property type="protein sequence ID" value="UPZ16061.1"/>
    <property type="molecule type" value="Genomic_DNA"/>
</dbReference>
<evidence type="ECO:0000313" key="4">
    <source>
        <dbReference type="Proteomes" id="UP000829998"/>
    </source>
</evidence>
<feature type="transmembrane region" description="Helical" evidence="1">
    <location>
        <begin position="167"/>
        <end position="186"/>
    </location>
</feature>
<keyword evidence="1" id="KW-1133">Transmembrane helix</keyword>
<name>A0ABY4LWQ5_9FLAO</name>
<keyword evidence="4" id="KW-1185">Reference proteome</keyword>
<feature type="transmembrane region" description="Helical" evidence="1">
    <location>
        <begin position="12"/>
        <end position="31"/>
    </location>
</feature>
<keyword evidence="3" id="KW-0012">Acyltransferase</keyword>
<organism evidence="3 4">
    <name type="scientific">Flavobacterium humidisoli</name>
    <dbReference type="NCBI Taxonomy" id="2937442"/>
    <lineage>
        <taxon>Bacteria</taxon>
        <taxon>Pseudomonadati</taxon>
        <taxon>Bacteroidota</taxon>
        <taxon>Flavobacteriia</taxon>
        <taxon>Flavobacteriales</taxon>
        <taxon>Flavobacteriaceae</taxon>
        <taxon>Flavobacterium</taxon>
    </lineage>
</organism>
<evidence type="ECO:0000259" key="2">
    <source>
        <dbReference type="Pfam" id="PF01757"/>
    </source>
</evidence>
<evidence type="ECO:0000313" key="3">
    <source>
        <dbReference type="EMBL" id="UPZ16061.1"/>
    </source>
</evidence>
<accession>A0ABY4LWQ5</accession>
<feature type="transmembrane region" description="Helical" evidence="1">
    <location>
        <begin position="76"/>
        <end position="96"/>
    </location>
</feature>
<feature type="transmembrane region" description="Helical" evidence="1">
    <location>
        <begin position="274"/>
        <end position="296"/>
    </location>
</feature>
<dbReference type="InterPro" id="IPR050879">
    <property type="entry name" value="Acyltransferase_3"/>
</dbReference>
<dbReference type="PANTHER" id="PTHR23028">
    <property type="entry name" value="ACETYLTRANSFERASE"/>
    <property type="match status" value="1"/>
</dbReference>
<feature type="transmembrane region" description="Helical" evidence="1">
    <location>
        <begin position="140"/>
        <end position="160"/>
    </location>
</feature>
<dbReference type="RefSeq" id="WP_248728236.1">
    <property type="nucleotide sequence ID" value="NZ_CP096829.1"/>
</dbReference>
<feature type="domain" description="Acyltransferase 3" evidence="2">
    <location>
        <begin position="12"/>
        <end position="324"/>
    </location>
</feature>
<evidence type="ECO:0000256" key="1">
    <source>
        <dbReference type="SAM" id="Phobius"/>
    </source>
</evidence>
<feature type="transmembrane region" description="Helical" evidence="1">
    <location>
        <begin position="244"/>
        <end position="262"/>
    </location>
</feature>